<keyword evidence="7 8" id="KW-0472">Membrane</keyword>
<feature type="transmembrane region" description="Helical" evidence="8">
    <location>
        <begin position="303"/>
        <end position="321"/>
    </location>
</feature>
<dbReference type="NCBIfam" id="TIGR00912">
    <property type="entry name" value="2A0309"/>
    <property type="match status" value="1"/>
</dbReference>
<sequence length="371" mass="41411">MSKEVINIIQLRAIIITTIIGIGVISLPRTIAVEAGTASWLALLIATLLIIASKLIILKILEYFPDQNIRDIAFILTGKGIGTIVTLMYILYFLLFTIGTVSFTATAVNTWMLPLTPIFVLLFIILGVTAFLALQGVEGVARFCTTLLIFNVGSVVMVTIASIPYIKIFHIQPVFHTDFIHLSKGVGSSFLSFFGGEVLFIFYKYTQNKNKIKSMVVKSLTFVGLLYTGLVTLTIGFFGIDQLKILIYPVISLFKSLHLRLIIPERLELVFLMLWMAAASTTIGVFFFSCCYLIKQLIPKLKFGYIVLMVSLVCLTTGAYIPNIEVIIKFLDFIGYFGIIPVVIIPLALLIIIYLKRWFYDAKARNSPNNS</sequence>
<proteinExistence type="inferred from homology"/>
<feature type="transmembrane region" description="Helical" evidence="8">
    <location>
        <begin position="115"/>
        <end position="134"/>
    </location>
</feature>
<dbReference type="GO" id="GO:0009847">
    <property type="term" value="P:spore germination"/>
    <property type="evidence" value="ECO:0007669"/>
    <property type="project" value="InterPro"/>
</dbReference>
<feature type="transmembrane region" description="Helical" evidence="8">
    <location>
        <begin position="146"/>
        <end position="166"/>
    </location>
</feature>
<keyword evidence="4" id="KW-0309">Germination</keyword>
<evidence type="ECO:0000256" key="1">
    <source>
        <dbReference type="ARBA" id="ARBA00004141"/>
    </source>
</evidence>
<dbReference type="Pfam" id="PF03845">
    <property type="entry name" value="Spore_permease"/>
    <property type="match status" value="1"/>
</dbReference>
<dbReference type="PANTHER" id="PTHR34975:SF2">
    <property type="entry name" value="SPORE GERMINATION PROTEIN A2"/>
    <property type="match status" value="1"/>
</dbReference>
<evidence type="ECO:0000313" key="10">
    <source>
        <dbReference type="Proteomes" id="UP000095743"/>
    </source>
</evidence>
<dbReference type="KEGG" id="gfe:Gferi_12265"/>
<dbReference type="Proteomes" id="UP000095743">
    <property type="component" value="Chromosome"/>
</dbReference>
<dbReference type="InterPro" id="IPR004761">
    <property type="entry name" value="Spore_GerAB"/>
</dbReference>
<evidence type="ECO:0000256" key="5">
    <source>
        <dbReference type="ARBA" id="ARBA00022692"/>
    </source>
</evidence>
<dbReference type="AlphaFoldDB" id="A0A1D8GHC0"/>
<keyword evidence="3" id="KW-0813">Transport</keyword>
<evidence type="ECO:0000256" key="2">
    <source>
        <dbReference type="ARBA" id="ARBA00007998"/>
    </source>
</evidence>
<evidence type="ECO:0000256" key="7">
    <source>
        <dbReference type="ARBA" id="ARBA00023136"/>
    </source>
</evidence>
<evidence type="ECO:0000256" key="8">
    <source>
        <dbReference type="SAM" id="Phobius"/>
    </source>
</evidence>
<reference evidence="9 10" key="1">
    <citation type="submission" date="2016-09" db="EMBL/GenBank/DDBJ databases">
        <title>Genomic analysis reveals versatility of anaerobic energy metabolism of Geosporobacter ferrireducens IRF9 of phylum Firmicutes.</title>
        <authorList>
            <person name="Kim S.-J."/>
        </authorList>
    </citation>
    <scope>NUCLEOTIDE SEQUENCE [LARGE SCALE GENOMIC DNA]</scope>
    <source>
        <strain evidence="9 10">IRF9</strain>
    </source>
</reference>
<feature type="transmembrane region" description="Helical" evidence="8">
    <location>
        <begin position="12"/>
        <end position="32"/>
    </location>
</feature>
<dbReference type="RefSeq" id="WP_069976918.1">
    <property type="nucleotide sequence ID" value="NZ_CP017269.1"/>
</dbReference>
<keyword evidence="5 8" id="KW-0812">Transmembrane</keyword>
<evidence type="ECO:0000256" key="4">
    <source>
        <dbReference type="ARBA" id="ARBA00022544"/>
    </source>
</evidence>
<comment type="subcellular location">
    <subcellularLocation>
        <location evidence="1">Membrane</location>
        <topology evidence="1">Multi-pass membrane protein</topology>
    </subcellularLocation>
</comment>
<protein>
    <submittedName>
        <fullName evidence="9">Uncharacterized protein</fullName>
    </submittedName>
</protein>
<dbReference type="EMBL" id="CP017269">
    <property type="protein sequence ID" value="AOT70298.1"/>
    <property type="molecule type" value="Genomic_DNA"/>
</dbReference>
<keyword evidence="6 8" id="KW-1133">Transmembrane helix</keyword>
<comment type="similarity">
    <text evidence="2">Belongs to the amino acid-polyamine-organocation (APC) superfamily. Spore germination protein (SGP) (TC 2.A.3.9) family.</text>
</comment>
<organism evidence="9 10">
    <name type="scientific">Geosporobacter ferrireducens</name>
    <dbReference type="NCBI Taxonomy" id="1424294"/>
    <lineage>
        <taxon>Bacteria</taxon>
        <taxon>Bacillati</taxon>
        <taxon>Bacillota</taxon>
        <taxon>Clostridia</taxon>
        <taxon>Peptostreptococcales</taxon>
        <taxon>Thermotaleaceae</taxon>
        <taxon>Geosporobacter</taxon>
    </lineage>
</organism>
<name>A0A1D8GHC0_9FIRM</name>
<feature type="transmembrane region" description="Helical" evidence="8">
    <location>
        <begin position="333"/>
        <end position="355"/>
    </location>
</feature>
<dbReference type="OrthoDB" id="2078716at2"/>
<evidence type="ECO:0000256" key="3">
    <source>
        <dbReference type="ARBA" id="ARBA00022448"/>
    </source>
</evidence>
<dbReference type="GO" id="GO:0016020">
    <property type="term" value="C:membrane"/>
    <property type="evidence" value="ECO:0007669"/>
    <property type="project" value="UniProtKB-SubCell"/>
</dbReference>
<feature type="transmembrane region" description="Helical" evidence="8">
    <location>
        <begin position="269"/>
        <end position="294"/>
    </location>
</feature>
<dbReference type="Gene3D" id="1.20.1740.10">
    <property type="entry name" value="Amino acid/polyamine transporter I"/>
    <property type="match status" value="1"/>
</dbReference>
<accession>A0A1D8GHC0</accession>
<dbReference type="STRING" id="1424294.Gferi_12265"/>
<keyword evidence="10" id="KW-1185">Reference proteome</keyword>
<feature type="transmembrane region" description="Helical" evidence="8">
    <location>
        <begin position="73"/>
        <end position="95"/>
    </location>
</feature>
<evidence type="ECO:0000256" key="6">
    <source>
        <dbReference type="ARBA" id="ARBA00022989"/>
    </source>
</evidence>
<gene>
    <name evidence="9" type="ORF">Gferi_12265</name>
</gene>
<feature type="transmembrane region" description="Helical" evidence="8">
    <location>
        <begin position="215"/>
        <end position="240"/>
    </location>
</feature>
<feature type="transmembrane region" description="Helical" evidence="8">
    <location>
        <begin position="38"/>
        <end position="61"/>
    </location>
</feature>
<dbReference type="PANTHER" id="PTHR34975">
    <property type="entry name" value="SPORE GERMINATION PROTEIN A2"/>
    <property type="match status" value="1"/>
</dbReference>
<evidence type="ECO:0000313" key="9">
    <source>
        <dbReference type="EMBL" id="AOT70298.1"/>
    </source>
</evidence>
<feature type="transmembrane region" description="Helical" evidence="8">
    <location>
        <begin position="186"/>
        <end position="203"/>
    </location>
</feature>